<feature type="transmembrane region" description="Helical" evidence="1">
    <location>
        <begin position="42"/>
        <end position="59"/>
    </location>
</feature>
<name>A0A1H8NGI9_9PROT</name>
<dbReference type="EMBL" id="FODO01000007">
    <property type="protein sequence ID" value="SEO28730.1"/>
    <property type="molecule type" value="Genomic_DNA"/>
</dbReference>
<keyword evidence="1" id="KW-0472">Membrane</keyword>
<keyword evidence="1" id="KW-0812">Transmembrane</keyword>
<proteinExistence type="predicted"/>
<accession>A0A1H8NGI9</accession>
<evidence type="ECO:0000313" key="3">
    <source>
        <dbReference type="Proteomes" id="UP000198814"/>
    </source>
</evidence>
<dbReference type="OrthoDB" id="5768428at2"/>
<evidence type="ECO:0000313" key="2">
    <source>
        <dbReference type="EMBL" id="SEO28730.1"/>
    </source>
</evidence>
<organism evidence="2 3">
    <name type="scientific">Nitrosomonas oligotropha</name>
    <dbReference type="NCBI Taxonomy" id="42354"/>
    <lineage>
        <taxon>Bacteria</taxon>
        <taxon>Pseudomonadati</taxon>
        <taxon>Pseudomonadota</taxon>
        <taxon>Betaproteobacteria</taxon>
        <taxon>Nitrosomonadales</taxon>
        <taxon>Nitrosomonadaceae</taxon>
        <taxon>Nitrosomonas</taxon>
    </lineage>
</organism>
<evidence type="ECO:0008006" key="4">
    <source>
        <dbReference type="Google" id="ProtNLM"/>
    </source>
</evidence>
<evidence type="ECO:0000256" key="1">
    <source>
        <dbReference type="SAM" id="Phobius"/>
    </source>
</evidence>
<protein>
    <recommendedName>
        <fullName evidence="4">TM2 domain-containing protein</fullName>
    </recommendedName>
</protein>
<reference evidence="3" key="1">
    <citation type="submission" date="2016-10" db="EMBL/GenBank/DDBJ databases">
        <authorList>
            <person name="Varghese N."/>
            <person name="Submissions S."/>
        </authorList>
    </citation>
    <scope>NUCLEOTIDE SEQUENCE [LARGE SCALE GENOMIC DNA]</scope>
    <source>
        <strain evidence="3">Nm76</strain>
    </source>
</reference>
<keyword evidence="3" id="KW-1185">Reference proteome</keyword>
<feature type="transmembrane region" description="Helical" evidence="1">
    <location>
        <begin position="71"/>
        <end position="97"/>
    </location>
</feature>
<dbReference type="AlphaFoldDB" id="A0A1H8NGI9"/>
<dbReference type="STRING" id="42354.SAMN05216333_107105"/>
<keyword evidence="1" id="KW-1133">Transmembrane helix</keyword>
<dbReference type="Proteomes" id="UP000198814">
    <property type="component" value="Unassembled WGS sequence"/>
</dbReference>
<gene>
    <name evidence="2" type="ORF">SAMN05216333_107105</name>
</gene>
<sequence length="128" mass="14677">MKSQEAIREDEERIRQLVRALPDDKRLQFFKQAEQELKDPDTYAVLNYLFIAGLHHFYLGKALRGTINLCLFITGTIMLFIGLAGTGLLLIIAITVVELRDLFNSQSVVQDYNNEAMEKIYHAVSQDE</sequence>